<evidence type="ECO:0000313" key="5">
    <source>
        <dbReference type="EMBL" id="UOQ44801.1"/>
    </source>
</evidence>
<evidence type="ECO:0000313" key="6">
    <source>
        <dbReference type="Proteomes" id="UP000831787"/>
    </source>
</evidence>
<dbReference type="Gene3D" id="3.90.1150.10">
    <property type="entry name" value="Aspartate Aminotransferase, domain 1"/>
    <property type="match status" value="1"/>
</dbReference>
<dbReference type="InterPro" id="IPR015424">
    <property type="entry name" value="PyrdxlP-dep_Trfase"/>
</dbReference>
<comment type="cofactor">
    <cofactor evidence="1">
        <name>pyridoxal 5'-phosphate</name>
        <dbReference type="ChEBI" id="CHEBI:597326"/>
    </cofactor>
</comment>
<reference evidence="5 6" key="1">
    <citation type="submission" date="2022-04" db="EMBL/GenBank/DDBJ databases">
        <title>Halobacillus sp. isolated from saltern.</title>
        <authorList>
            <person name="Won M."/>
            <person name="Lee C.-M."/>
            <person name="Woen H.-Y."/>
            <person name="Kwon S.-W."/>
        </authorList>
    </citation>
    <scope>NUCLEOTIDE SEQUENCE [LARGE SCALE GENOMIC DNA]</scope>
    <source>
        <strain evidence="5 6">SSBR10-3</strain>
    </source>
</reference>
<dbReference type="Gene3D" id="3.40.640.10">
    <property type="entry name" value="Type I PLP-dependent aspartate aminotransferase-like (Major domain)"/>
    <property type="match status" value="1"/>
</dbReference>
<name>A0ABY4ERP8_9BACI</name>
<proteinExistence type="inferred from homology"/>
<dbReference type="PANTHER" id="PTHR48097">
    <property type="entry name" value="L-THREONINE ALDOLASE-RELATED"/>
    <property type="match status" value="1"/>
</dbReference>
<evidence type="ECO:0000256" key="2">
    <source>
        <dbReference type="ARBA" id="ARBA00006966"/>
    </source>
</evidence>
<dbReference type="PANTHER" id="PTHR48097:SF9">
    <property type="entry name" value="L-THREONINE ALDOLASE"/>
    <property type="match status" value="1"/>
</dbReference>
<keyword evidence="3" id="KW-0663">Pyridoxal phosphate</keyword>
<dbReference type="CDD" id="cd06502">
    <property type="entry name" value="TA_like"/>
    <property type="match status" value="1"/>
</dbReference>
<accession>A0ABY4ERP8</accession>
<organism evidence="5 6">
    <name type="scientific">Halobacillus salinarum</name>
    <dbReference type="NCBI Taxonomy" id="2932257"/>
    <lineage>
        <taxon>Bacteria</taxon>
        <taxon>Bacillati</taxon>
        <taxon>Bacillota</taxon>
        <taxon>Bacilli</taxon>
        <taxon>Bacillales</taxon>
        <taxon>Bacillaceae</taxon>
        <taxon>Halobacillus</taxon>
    </lineage>
</organism>
<keyword evidence="5" id="KW-0032">Aminotransferase</keyword>
<feature type="domain" description="Aromatic amino acid beta-eliminating lyase/threonine aldolase" evidence="4">
    <location>
        <begin position="3"/>
        <end position="286"/>
    </location>
</feature>
<evidence type="ECO:0000259" key="4">
    <source>
        <dbReference type="Pfam" id="PF01212"/>
    </source>
</evidence>
<keyword evidence="5" id="KW-0808">Transferase</keyword>
<dbReference type="InterPro" id="IPR001597">
    <property type="entry name" value="ArAA_b-elim_lyase/Thr_aldolase"/>
</dbReference>
<dbReference type="InterPro" id="IPR015422">
    <property type="entry name" value="PyrdxlP-dep_Trfase_small"/>
</dbReference>
<gene>
    <name evidence="5" type="ORF">MUN89_02275</name>
</gene>
<dbReference type="GO" id="GO:0008483">
    <property type="term" value="F:transaminase activity"/>
    <property type="evidence" value="ECO:0007669"/>
    <property type="project" value="UniProtKB-KW"/>
</dbReference>
<protein>
    <submittedName>
        <fullName evidence="5">Aminotransferase class I/II-fold pyridoxal phosphate-dependent enzyme</fullName>
    </submittedName>
</protein>
<evidence type="ECO:0000256" key="1">
    <source>
        <dbReference type="ARBA" id="ARBA00001933"/>
    </source>
</evidence>
<dbReference type="EMBL" id="CP095073">
    <property type="protein sequence ID" value="UOQ44801.1"/>
    <property type="molecule type" value="Genomic_DNA"/>
</dbReference>
<dbReference type="Pfam" id="PF01212">
    <property type="entry name" value="Beta_elim_lyase"/>
    <property type="match status" value="1"/>
</dbReference>
<dbReference type="RefSeq" id="WP_244711047.1">
    <property type="nucleotide sequence ID" value="NZ_CP095073.1"/>
</dbReference>
<dbReference type="InterPro" id="IPR023603">
    <property type="entry name" value="Low_specificity_L-TA-like"/>
</dbReference>
<evidence type="ECO:0000256" key="3">
    <source>
        <dbReference type="ARBA" id="ARBA00022898"/>
    </source>
</evidence>
<keyword evidence="6" id="KW-1185">Reference proteome</keyword>
<dbReference type="InterPro" id="IPR015421">
    <property type="entry name" value="PyrdxlP-dep_Trfase_major"/>
</dbReference>
<sequence>MIDLRSDTVTKPTSAMRMAAFEAEVGDDVYGEDPTVRRLEEMAAEKLGKEAALFVTSGTQGNQIAILTHCQPGQEVVLEAESHLFLYEGAAMSAFAGVQPRTIKGIRGAMNPEEIKASIRAEDVHFPETGLICLENTHNKSGGSIVPLENMQAIYDVARSCQIPVHLDGARLFNAAVASGISAARYADQADTVQFCLSKGLGAPAGSIIAGSQAFITKARKWRKRLGGGLRQAGIIAAPGIVALTDMVERLSIDHQLAQQLAAGIAQIPKLTIDNVVETNMVVLNVSRLGVTAEQFSNELKKTGVLANPSGPQTVRFVTNFDVEEADITYALENIQTCARSF</sequence>
<dbReference type="Proteomes" id="UP000831787">
    <property type="component" value="Chromosome"/>
</dbReference>
<dbReference type="NCBIfam" id="NF041359">
    <property type="entry name" value="GntG_guanitoxin"/>
    <property type="match status" value="1"/>
</dbReference>
<comment type="similarity">
    <text evidence="2">Belongs to the threonine aldolase family.</text>
</comment>
<dbReference type="SUPFAM" id="SSF53383">
    <property type="entry name" value="PLP-dependent transferases"/>
    <property type="match status" value="1"/>
</dbReference>
<dbReference type="PIRSF" id="PIRSF017617">
    <property type="entry name" value="Thr_aldolase"/>
    <property type="match status" value="1"/>
</dbReference>